<dbReference type="RefSeq" id="WP_142091361.1">
    <property type="nucleotide sequence ID" value="NZ_CP035485.1"/>
</dbReference>
<dbReference type="Pfam" id="PF00535">
    <property type="entry name" value="Glycos_transf_2"/>
    <property type="match status" value="1"/>
</dbReference>
<comment type="similarity">
    <text evidence="1">Belongs to the glycosyltransferase 2 family.</text>
</comment>
<dbReference type="InterPro" id="IPR001173">
    <property type="entry name" value="Glyco_trans_2-like"/>
</dbReference>
<evidence type="ECO:0000313" key="4">
    <source>
        <dbReference type="Proteomes" id="UP000319756"/>
    </source>
</evidence>
<organism evidence="3 4">
    <name type="scientific">Salicibibacter halophilus</name>
    <dbReference type="NCBI Taxonomy" id="2502791"/>
    <lineage>
        <taxon>Bacteria</taxon>
        <taxon>Bacillati</taxon>
        <taxon>Bacillota</taxon>
        <taxon>Bacilli</taxon>
        <taxon>Bacillales</taxon>
        <taxon>Bacillaceae</taxon>
        <taxon>Salicibibacter</taxon>
    </lineage>
</organism>
<dbReference type="GO" id="GO:0016758">
    <property type="term" value="F:hexosyltransferase activity"/>
    <property type="evidence" value="ECO:0007669"/>
    <property type="project" value="UniProtKB-ARBA"/>
</dbReference>
<dbReference type="KEGG" id="sale:EPH95_18220"/>
<dbReference type="Proteomes" id="UP000319756">
    <property type="component" value="Chromosome"/>
</dbReference>
<protein>
    <submittedName>
        <fullName evidence="3">Glycosyltransferase family 2 protein</fullName>
    </submittedName>
</protein>
<evidence type="ECO:0000313" key="3">
    <source>
        <dbReference type="EMBL" id="QDI92866.1"/>
    </source>
</evidence>
<dbReference type="AlphaFoldDB" id="A0A514LM03"/>
<accession>A0A514LM03</accession>
<dbReference type="InterPro" id="IPR029044">
    <property type="entry name" value="Nucleotide-diphossugar_trans"/>
</dbReference>
<dbReference type="PANTHER" id="PTHR22916:SF3">
    <property type="entry name" value="UDP-GLCNAC:BETAGAL BETA-1,3-N-ACETYLGLUCOSAMINYLTRANSFERASE-LIKE PROTEIN 1"/>
    <property type="match status" value="1"/>
</dbReference>
<sequence length="229" mass="26551">MISVITCTNRPHMMKQIFKNYSSQKLKNKELILILNNDTMDIKKWQKAAKKHPNVSVYQLPERLSVSECKNFAVKQSNYRYIAKFDDDDYYAPPYLTAVWKAFRSQKKADIVGKGSIYVYFEKENCLGLLGSKAENGFTPRVADSTLAFKKDIFPYVRFTNMKVGSDKRFQMDARAKGFAIYSTNRYNHAAIRGANAHTWHIKDDQLMGICTETIYTKDYKAIVTKFNR</sequence>
<reference evidence="4" key="1">
    <citation type="submission" date="2019-01" db="EMBL/GenBank/DDBJ databases">
        <title>Genomic analysis of Salicibibacter sp. NKC3-5.</title>
        <authorList>
            <person name="Oh Y.J."/>
        </authorList>
    </citation>
    <scope>NUCLEOTIDE SEQUENCE [LARGE SCALE GENOMIC DNA]</scope>
    <source>
        <strain evidence="4">NKC3-5</strain>
    </source>
</reference>
<dbReference type="OrthoDB" id="6713581at2"/>
<dbReference type="CDD" id="cd00761">
    <property type="entry name" value="Glyco_tranf_GTA_type"/>
    <property type="match status" value="1"/>
</dbReference>
<gene>
    <name evidence="3" type="ORF">EPH95_18220</name>
</gene>
<keyword evidence="4" id="KW-1185">Reference proteome</keyword>
<evidence type="ECO:0000259" key="2">
    <source>
        <dbReference type="Pfam" id="PF00535"/>
    </source>
</evidence>
<dbReference type="Gene3D" id="3.90.550.10">
    <property type="entry name" value="Spore Coat Polysaccharide Biosynthesis Protein SpsA, Chain A"/>
    <property type="match status" value="1"/>
</dbReference>
<keyword evidence="3" id="KW-0808">Transferase</keyword>
<name>A0A514LM03_9BACI</name>
<proteinExistence type="inferred from homology"/>
<evidence type="ECO:0000256" key="1">
    <source>
        <dbReference type="ARBA" id="ARBA00006739"/>
    </source>
</evidence>
<feature type="domain" description="Glycosyltransferase 2-like" evidence="2">
    <location>
        <begin position="4"/>
        <end position="114"/>
    </location>
</feature>
<dbReference type="SUPFAM" id="SSF53448">
    <property type="entry name" value="Nucleotide-diphospho-sugar transferases"/>
    <property type="match status" value="1"/>
</dbReference>
<dbReference type="EMBL" id="CP035485">
    <property type="protein sequence ID" value="QDI92866.1"/>
    <property type="molecule type" value="Genomic_DNA"/>
</dbReference>
<dbReference type="PANTHER" id="PTHR22916">
    <property type="entry name" value="GLYCOSYLTRANSFERASE"/>
    <property type="match status" value="1"/>
</dbReference>